<proteinExistence type="predicted"/>
<name>M9LN70_PSEA3</name>
<gene>
    <name evidence="1" type="ORF">PANT_8c00099</name>
</gene>
<reference evidence="2" key="1">
    <citation type="journal article" date="2013" name="Genome Announc.">
        <title>Genome sequence of the basidiomycetous yeast Pseudozyma antarctica T-34, a producer of the glycolipid biosurfactants mannosylerythritol lipids.</title>
        <authorList>
            <person name="Morita T."/>
            <person name="Koike H."/>
            <person name="Koyama Y."/>
            <person name="Hagiwara H."/>
            <person name="Ito E."/>
            <person name="Fukuoka T."/>
            <person name="Imura T."/>
            <person name="Machida M."/>
            <person name="Kitamoto D."/>
        </authorList>
    </citation>
    <scope>NUCLEOTIDE SEQUENCE [LARGE SCALE GENOMIC DNA]</scope>
    <source>
        <strain evidence="2">T-34</strain>
    </source>
</reference>
<dbReference type="EMBL" id="DF196774">
    <property type="protein sequence ID" value="GAC73156.1"/>
    <property type="molecule type" value="Genomic_DNA"/>
</dbReference>
<dbReference type="Proteomes" id="UP000011976">
    <property type="component" value="Unassembled WGS sequence"/>
</dbReference>
<accession>M9LN70</accession>
<evidence type="ECO:0000313" key="2">
    <source>
        <dbReference type="Proteomes" id="UP000011976"/>
    </source>
</evidence>
<protein>
    <submittedName>
        <fullName evidence="1">Uncharacterized protein</fullName>
    </submittedName>
</protein>
<organism evidence="1 2">
    <name type="scientific">Pseudozyma antarctica (strain T-34)</name>
    <name type="common">Yeast</name>
    <name type="synonym">Candida antarctica</name>
    <dbReference type="NCBI Taxonomy" id="1151754"/>
    <lineage>
        <taxon>Eukaryota</taxon>
        <taxon>Fungi</taxon>
        <taxon>Dikarya</taxon>
        <taxon>Basidiomycota</taxon>
        <taxon>Ustilaginomycotina</taxon>
        <taxon>Ustilaginomycetes</taxon>
        <taxon>Ustilaginales</taxon>
        <taxon>Ustilaginaceae</taxon>
        <taxon>Moesziomyces</taxon>
    </lineage>
</organism>
<sequence length="155" mass="16450">MPEERERLGFLTGVCAGDAWIGEFGTGAGEAQEAIVGSGLRIKLVSLFVLLEAAVDELARASDDGQTVALGQVGEDGSEPFLGSPALRHDAFVRLGTHQSPLGPLAAAGLGHRRGRASLAADRLELRHVHERHPTSTPVEQENLLHLHQAKVLVD</sequence>
<dbReference type="AlphaFoldDB" id="M9LN70"/>
<evidence type="ECO:0000313" key="1">
    <source>
        <dbReference type="EMBL" id="GAC73156.1"/>
    </source>
</evidence>